<reference evidence="2" key="1">
    <citation type="submission" date="2020-11" db="EMBL/GenBank/DDBJ databases">
        <authorList>
            <person name="Tran Van P."/>
        </authorList>
    </citation>
    <scope>NUCLEOTIDE SEQUENCE</scope>
</reference>
<accession>A0A7R8WUF1</accession>
<protein>
    <submittedName>
        <fullName evidence="2">Uncharacterized protein</fullName>
    </submittedName>
</protein>
<evidence type="ECO:0000256" key="1">
    <source>
        <dbReference type="SAM" id="MobiDB-lite"/>
    </source>
</evidence>
<evidence type="ECO:0000313" key="2">
    <source>
        <dbReference type="EMBL" id="CAD7235342.1"/>
    </source>
</evidence>
<dbReference type="AlphaFoldDB" id="A0A7R8WUF1"/>
<organism evidence="2">
    <name type="scientific">Cyprideis torosa</name>
    <dbReference type="NCBI Taxonomy" id="163714"/>
    <lineage>
        <taxon>Eukaryota</taxon>
        <taxon>Metazoa</taxon>
        <taxon>Ecdysozoa</taxon>
        <taxon>Arthropoda</taxon>
        <taxon>Crustacea</taxon>
        <taxon>Oligostraca</taxon>
        <taxon>Ostracoda</taxon>
        <taxon>Podocopa</taxon>
        <taxon>Podocopida</taxon>
        <taxon>Cytherocopina</taxon>
        <taxon>Cytheroidea</taxon>
        <taxon>Cytherideidae</taxon>
        <taxon>Cyprideis</taxon>
    </lineage>
</organism>
<name>A0A7R8WUF1_9CRUS</name>
<dbReference type="EMBL" id="OB672266">
    <property type="protein sequence ID" value="CAD7235342.1"/>
    <property type="molecule type" value="Genomic_DNA"/>
</dbReference>
<sequence>MEPDDPGYLQDPYVKCYLNSRRVRLRGLTRLSPEGVGQTQNILQAEKDHRESSLESLSSANHSSGAHWPRPQRPSYRREWGASRQTRIIPT</sequence>
<gene>
    <name evidence="2" type="ORF">CTOB1V02_LOCUS13157</name>
</gene>
<feature type="compositionally biased region" description="Low complexity" evidence="1">
    <location>
        <begin position="54"/>
        <end position="67"/>
    </location>
</feature>
<proteinExistence type="predicted"/>
<feature type="region of interest" description="Disordered" evidence="1">
    <location>
        <begin position="46"/>
        <end position="91"/>
    </location>
</feature>